<name>A0A841K7G9_9HYPH</name>
<dbReference type="PANTHER" id="PTHR30146:SF109">
    <property type="entry name" value="HTH-TYPE TRANSCRIPTIONAL REGULATOR GALS"/>
    <property type="match status" value="1"/>
</dbReference>
<keyword evidence="1" id="KW-0805">Transcription regulation</keyword>
<dbReference type="SUPFAM" id="SSF53822">
    <property type="entry name" value="Periplasmic binding protein-like I"/>
    <property type="match status" value="1"/>
</dbReference>
<dbReference type="EMBL" id="JACHEH010000005">
    <property type="protein sequence ID" value="MBB6168778.1"/>
    <property type="molecule type" value="Genomic_DNA"/>
</dbReference>
<dbReference type="CDD" id="cd06267">
    <property type="entry name" value="PBP1_LacI_sugar_binding-like"/>
    <property type="match status" value="1"/>
</dbReference>
<dbReference type="InterPro" id="IPR028082">
    <property type="entry name" value="Peripla_BP_I"/>
</dbReference>
<dbReference type="Pfam" id="PF00356">
    <property type="entry name" value="LacI"/>
    <property type="match status" value="1"/>
</dbReference>
<comment type="caution">
    <text evidence="5">The sequence shown here is derived from an EMBL/GenBank/DDBJ whole genome shotgun (WGS) entry which is preliminary data.</text>
</comment>
<evidence type="ECO:0000313" key="6">
    <source>
        <dbReference type="Proteomes" id="UP000588017"/>
    </source>
</evidence>
<keyword evidence="3" id="KW-0804">Transcription</keyword>
<dbReference type="SUPFAM" id="SSF47413">
    <property type="entry name" value="lambda repressor-like DNA-binding domains"/>
    <property type="match status" value="1"/>
</dbReference>
<dbReference type="Proteomes" id="UP000588017">
    <property type="component" value="Unassembled WGS sequence"/>
</dbReference>
<gene>
    <name evidence="5" type="ORF">HNQ73_002415</name>
</gene>
<feature type="domain" description="HTH lacI-type" evidence="4">
    <location>
        <begin position="6"/>
        <end position="61"/>
    </location>
</feature>
<dbReference type="GO" id="GO:0003700">
    <property type="term" value="F:DNA-binding transcription factor activity"/>
    <property type="evidence" value="ECO:0007669"/>
    <property type="project" value="TreeGrafter"/>
</dbReference>
<dbReference type="Gene3D" id="1.10.260.40">
    <property type="entry name" value="lambda repressor-like DNA-binding domains"/>
    <property type="match status" value="1"/>
</dbReference>
<dbReference type="CDD" id="cd01392">
    <property type="entry name" value="HTH_LacI"/>
    <property type="match status" value="1"/>
</dbReference>
<dbReference type="PROSITE" id="PS50932">
    <property type="entry name" value="HTH_LACI_2"/>
    <property type="match status" value="1"/>
</dbReference>
<dbReference type="Gene3D" id="3.40.50.2300">
    <property type="match status" value="2"/>
</dbReference>
<keyword evidence="2" id="KW-0238">DNA-binding</keyword>
<dbReference type="AlphaFoldDB" id="A0A841K7G9"/>
<dbReference type="PANTHER" id="PTHR30146">
    <property type="entry name" value="LACI-RELATED TRANSCRIPTIONAL REPRESSOR"/>
    <property type="match status" value="1"/>
</dbReference>
<proteinExistence type="predicted"/>
<evidence type="ECO:0000256" key="2">
    <source>
        <dbReference type="ARBA" id="ARBA00023125"/>
    </source>
</evidence>
<evidence type="ECO:0000313" key="5">
    <source>
        <dbReference type="EMBL" id="MBB6168778.1"/>
    </source>
</evidence>
<protein>
    <submittedName>
        <fullName evidence="5">LacI family transcriptional regulator</fullName>
    </submittedName>
</protein>
<dbReference type="SMART" id="SM00354">
    <property type="entry name" value="HTH_LACI"/>
    <property type="match status" value="1"/>
</dbReference>
<dbReference type="Pfam" id="PF13377">
    <property type="entry name" value="Peripla_BP_3"/>
    <property type="match status" value="1"/>
</dbReference>
<dbReference type="InterPro" id="IPR046335">
    <property type="entry name" value="LacI/GalR-like_sensor"/>
</dbReference>
<sequence>MKRKAVTIRDVAAAAGVTPMTVSNVINGRTDQMSRETFARVLEVCRALDYRPHASARRLRTDRRMAVGVVIVDPTPHYLADPFIAAVLAGLNVSLSAGGYSIVLHGALPEKLAMLPMMQRIETDALCVFLAGTRDERRGLLADLAALGQPLVLLQENLPDIEGGGLDLPDACAVAQDDFGGGATVARHVLESGARQITMLVPDAVWSAMERREAGVRAVLAQLADPPRLDLVHCGDESYLDTQRAFSAYIARKGVPDVVIGGNDQMAIAAMNLLTARGHRVPEEVRVTGFNGFDIWRYATPTLTTVFSPAFLIGQRAGEAIVTRLASGRFAERQVILPVTFGPNRSSARC</sequence>
<evidence type="ECO:0000256" key="3">
    <source>
        <dbReference type="ARBA" id="ARBA00023163"/>
    </source>
</evidence>
<keyword evidence="6" id="KW-1185">Reference proteome</keyword>
<dbReference type="GO" id="GO:0000976">
    <property type="term" value="F:transcription cis-regulatory region binding"/>
    <property type="evidence" value="ECO:0007669"/>
    <property type="project" value="TreeGrafter"/>
</dbReference>
<reference evidence="5 6" key="1">
    <citation type="submission" date="2020-08" db="EMBL/GenBank/DDBJ databases">
        <title>Genomic Encyclopedia of Type Strains, Phase IV (KMG-IV): sequencing the most valuable type-strain genomes for metagenomic binning, comparative biology and taxonomic classification.</title>
        <authorList>
            <person name="Goeker M."/>
        </authorList>
    </citation>
    <scope>NUCLEOTIDE SEQUENCE [LARGE SCALE GENOMIC DNA]</scope>
    <source>
        <strain evidence="5 6">DSM 101465</strain>
    </source>
</reference>
<dbReference type="RefSeq" id="WP_183335102.1">
    <property type="nucleotide sequence ID" value="NZ_BMHX01000005.1"/>
</dbReference>
<organism evidence="5 6">
    <name type="scientific">Chelatococcus composti</name>
    <dbReference type="NCBI Taxonomy" id="1743235"/>
    <lineage>
        <taxon>Bacteria</taxon>
        <taxon>Pseudomonadati</taxon>
        <taxon>Pseudomonadota</taxon>
        <taxon>Alphaproteobacteria</taxon>
        <taxon>Hyphomicrobiales</taxon>
        <taxon>Chelatococcaceae</taxon>
        <taxon>Chelatococcus</taxon>
    </lineage>
</organism>
<dbReference type="InterPro" id="IPR000843">
    <property type="entry name" value="HTH_LacI"/>
</dbReference>
<evidence type="ECO:0000259" key="4">
    <source>
        <dbReference type="PROSITE" id="PS50932"/>
    </source>
</evidence>
<evidence type="ECO:0000256" key="1">
    <source>
        <dbReference type="ARBA" id="ARBA00023015"/>
    </source>
</evidence>
<dbReference type="PROSITE" id="PS00356">
    <property type="entry name" value="HTH_LACI_1"/>
    <property type="match status" value="1"/>
</dbReference>
<dbReference type="InterPro" id="IPR010982">
    <property type="entry name" value="Lambda_DNA-bd_dom_sf"/>
</dbReference>
<accession>A0A841K7G9</accession>